<dbReference type="Pfam" id="PF13476">
    <property type="entry name" value="AAA_23"/>
    <property type="match status" value="1"/>
</dbReference>
<dbReference type="AlphaFoldDB" id="A0A5S4FPJ7"/>
<keyword evidence="7" id="KW-1185">Reference proteome</keyword>
<evidence type="ECO:0000256" key="1">
    <source>
        <dbReference type="ARBA" id="ARBA00006930"/>
    </source>
</evidence>
<evidence type="ECO:0000313" key="7">
    <source>
        <dbReference type="Proteomes" id="UP000309128"/>
    </source>
</evidence>
<feature type="coiled-coil region" evidence="4">
    <location>
        <begin position="207"/>
        <end position="292"/>
    </location>
</feature>
<organism evidence="6 7">
    <name type="scientific">Nonomuraea turkmeniaca</name>
    <dbReference type="NCBI Taxonomy" id="103838"/>
    <lineage>
        <taxon>Bacteria</taxon>
        <taxon>Bacillati</taxon>
        <taxon>Actinomycetota</taxon>
        <taxon>Actinomycetes</taxon>
        <taxon>Streptosporangiales</taxon>
        <taxon>Streptosporangiaceae</taxon>
        <taxon>Nonomuraea</taxon>
    </lineage>
</organism>
<dbReference type="OrthoDB" id="9795626at2"/>
<feature type="domain" description="Rad50/SbcC-type AAA" evidence="5">
    <location>
        <begin position="5"/>
        <end position="230"/>
    </location>
</feature>
<name>A0A5S4FPJ7_9ACTN</name>
<feature type="coiled-coil region" evidence="4">
    <location>
        <begin position="390"/>
        <end position="481"/>
    </location>
</feature>
<dbReference type="EMBL" id="VCKY01000027">
    <property type="protein sequence ID" value="TMR22633.1"/>
    <property type="molecule type" value="Genomic_DNA"/>
</dbReference>
<dbReference type="GO" id="GO:0006302">
    <property type="term" value="P:double-strand break repair"/>
    <property type="evidence" value="ECO:0007669"/>
    <property type="project" value="InterPro"/>
</dbReference>
<dbReference type="PANTHER" id="PTHR32114:SF2">
    <property type="entry name" value="ABC TRANSPORTER ABCH.3"/>
    <property type="match status" value="1"/>
</dbReference>
<evidence type="ECO:0000256" key="4">
    <source>
        <dbReference type="SAM" id="Coils"/>
    </source>
</evidence>
<evidence type="ECO:0000256" key="2">
    <source>
        <dbReference type="ARBA" id="ARBA00011322"/>
    </source>
</evidence>
<dbReference type="SUPFAM" id="SSF52540">
    <property type="entry name" value="P-loop containing nucleoside triphosphate hydrolases"/>
    <property type="match status" value="2"/>
</dbReference>
<dbReference type="InterPro" id="IPR027417">
    <property type="entry name" value="P-loop_NTPase"/>
</dbReference>
<gene>
    <name evidence="6" type="ORF">ETD86_10900</name>
</gene>
<reference evidence="6 7" key="1">
    <citation type="submission" date="2019-05" db="EMBL/GenBank/DDBJ databases">
        <title>Draft genome sequence of Nonomuraea turkmeniaca DSM 43926.</title>
        <authorList>
            <person name="Saricaoglu S."/>
            <person name="Isik K."/>
        </authorList>
    </citation>
    <scope>NUCLEOTIDE SEQUENCE [LARGE SCALE GENOMIC DNA]</scope>
    <source>
        <strain evidence="6 7">DSM 43926</strain>
    </source>
</reference>
<comment type="caution">
    <text evidence="6">The sequence shown here is derived from an EMBL/GenBank/DDBJ whole genome shotgun (WGS) entry which is preliminary data.</text>
</comment>
<evidence type="ECO:0000313" key="6">
    <source>
        <dbReference type="EMBL" id="TMR22633.1"/>
    </source>
</evidence>
<dbReference type="PANTHER" id="PTHR32114">
    <property type="entry name" value="ABC TRANSPORTER ABCH.3"/>
    <property type="match status" value="1"/>
</dbReference>
<keyword evidence="4" id="KW-0175">Coiled coil</keyword>
<sequence length="687" mass="77894">MKLLSLELENFRQFVGQQRIDFAAGGEDGNVTLIYGANGAGKTTLLNAFTWLLYGSLSSDVEEQERLITDAVWEQAPIGGDLCCGATLLFEHNGSQYRLRRTIKTRKGSPRQQVRQPDVTLTIAADDGTWRDVPSYSDTLDQVLPERLAQFFFFNGERIEHLVHREAFEDIQAAIKTLLGLEQYERSLDHLPAVEKTFASELRKLGNSRASELVAQLESEKERQTKLLTEQRRLRGEVAHLKDEVDQLDQLLRQHEATAQLQSRRDEQRRALDDAEERRRQARQARAEVLTRKAYRVWVAELLPHVESLHTDLHERGELPAPLKRQFVDERLKVGICICGTPLRPGEEPYAHVEEWRLKAGLAEVEGIWQEMRGRAKNLAEEAGDVVTMLQRHTREIAAASEAYRQAEETLNEIAAQLQKVGPEDAQELERRRNEVRDKIQDDEFRLRDIDRELQEVASVIKDLGDRLKKAHSENARVEALRRRVAITGEVAKVIKLMLDTASESVRRRLDSKVRRVHSRITIKPFIPELNSAFELRLWRGEGPDRLLAPKSTGENQLLSLSFVGALAQLCKEQVERGSEEQLVGRIGGLYPIVMDAAFGNLDNNYREAIARALPSMTSQVVVLTSKAQADGVVSRELAPHVGAEYVICVHTTKPDAEQESISLKGQEWDYVIPASDYDSAQLRKVI</sequence>
<dbReference type="InterPro" id="IPR038729">
    <property type="entry name" value="Rad50/SbcC_AAA"/>
</dbReference>
<comment type="subunit">
    <text evidence="2">Heterodimer of SbcC and SbcD.</text>
</comment>
<comment type="similarity">
    <text evidence="1">Belongs to the SMC family. SbcC subfamily.</text>
</comment>
<proteinExistence type="inferred from homology"/>
<evidence type="ECO:0000259" key="5">
    <source>
        <dbReference type="Pfam" id="PF13476"/>
    </source>
</evidence>
<dbReference type="RefSeq" id="WP_138666008.1">
    <property type="nucleotide sequence ID" value="NZ_VCKY01000027.1"/>
</dbReference>
<accession>A0A5S4FPJ7</accession>
<dbReference type="GO" id="GO:0016887">
    <property type="term" value="F:ATP hydrolysis activity"/>
    <property type="evidence" value="ECO:0007669"/>
    <property type="project" value="InterPro"/>
</dbReference>
<dbReference type="Gene3D" id="3.40.50.300">
    <property type="entry name" value="P-loop containing nucleotide triphosphate hydrolases"/>
    <property type="match status" value="2"/>
</dbReference>
<dbReference type="Proteomes" id="UP000309128">
    <property type="component" value="Unassembled WGS sequence"/>
</dbReference>
<evidence type="ECO:0000256" key="3">
    <source>
        <dbReference type="ARBA" id="ARBA00013368"/>
    </source>
</evidence>
<protein>
    <recommendedName>
        <fullName evidence="3">Nuclease SbcCD subunit C</fullName>
    </recommendedName>
</protein>